<keyword evidence="10" id="KW-1185">Reference proteome</keyword>
<accession>A0AAW0XRR9</accession>
<dbReference type="GO" id="GO:0003723">
    <property type="term" value="F:RNA binding"/>
    <property type="evidence" value="ECO:0007669"/>
    <property type="project" value="UniProtKB-KW"/>
</dbReference>
<keyword evidence="3" id="KW-0694">RNA-binding</keyword>
<dbReference type="Pfam" id="PF01805">
    <property type="entry name" value="Surp"/>
    <property type="match status" value="2"/>
</dbReference>
<dbReference type="EMBL" id="JARKIK010000016">
    <property type="protein sequence ID" value="KAK8747077.1"/>
    <property type="molecule type" value="Genomic_DNA"/>
</dbReference>
<comment type="caution">
    <text evidence="9">The sequence shown here is derived from an EMBL/GenBank/DDBJ whole genome shotgun (WGS) entry which is preliminary data.</text>
</comment>
<keyword evidence="2" id="KW-0677">Repeat</keyword>
<reference evidence="9 10" key="1">
    <citation type="journal article" date="2024" name="BMC Genomics">
        <title>Genome assembly of redclaw crayfish (Cherax quadricarinatus) provides insights into its immune adaptation and hypoxia tolerance.</title>
        <authorList>
            <person name="Liu Z."/>
            <person name="Zheng J."/>
            <person name="Li H."/>
            <person name="Fang K."/>
            <person name="Wang S."/>
            <person name="He J."/>
            <person name="Zhou D."/>
            <person name="Weng S."/>
            <person name="Chi M."/>
            <person name="Gu Z."/>
            <person name="He J."/>
            <person name="Li F."/>
            <person name="Wang M."/>
        </authorList>
    </citation>
    <scope>NUCLEOTIDE SEQUENCE [LARGE SCALE GENOMIC DNA]</scope>
    <source>
        <strain evidence="9">ZL_2023a</strain>
    </source>
</reference>
<evidence type="ECO:0000259" key="8">
    <source>
        <dbReference type="PROSITE" id="PS50128"/>
    </source>
</evidence>
<feature type="domain" description="SURP motif" evidence="8">
    <location>
        <begin position="148"/>
        <end position="190"/>
    </location>
</feature>
<dbReference type="PANTHER" id="PTHR13161:SF15">
    <property type="entry name" value="SPLICING FACTOR, SUPPRESSOR OF WHITE-APRICOT HOMOLOG"/>
    <property type="match status" value="1"/>
</dbReference>
<keyword evidence="6" id="KW-0508">mRNA splicing</keyword>
<feature type="domain" description="SURP motif" evidence="8">
    <location>
        <begin position="375"/>
        <end position="415"/>
    </location>
</feature>
<dbReference type="PANTHER" id="PTHR13161">
    <property type="entry name" value="SPLICING FACTOR SUPPRESSOR OF WHITE APRICOT"/>
    <property type="match status" value="1"/>
</dbReference>
<feature type="compositionally biased region" description="Low complexity" evidence="7">
    <location>
        <begin position="350"/>
        <end position="364"/>
    </location>
</feature>
<feature type="compositionally biased region" description="Acidic residues" evidence="7">
    <location>
        <begin position="20"/>
        <end position="31"/>
    </location>
</feature>
<evidence type="ECO:0000313" key="10">
    <source>
        <dbReference type="Proteomes" id="UP001445076"/>
    </source>
</evidence>
<feature type="non-terminal residue" evidence="9">
    <location>
        <position position="1"/>
    </location>
</feature>
<sequence>VRGAVCDLTEVEASSKGDQLEEMTEEERAEEERCDYERYFALYHDEYQYQAYQDEEAKRLMAELGSDVYAYSQVGFNYDGQVPVSEAVGLTEEHGAEQLQDENHQTVDKEEQTTGYFPEADEDTFIPPPELSVPQGMVVPETVKQNKIIVKTSKFIVTQGGQMEIVIKTKQAGNPMFSFLSFDNPLNAYYKHMVAMIKNGRYRPADEVERVKSRRESDGNGGQYLHPSLSAGIKPDLAPGTPTPVHRPSADCAYSKLIHKIKEKQKNTAVVERIDSPAPTSPSVPIPTAVSTPIATPATVVLEPQNQDKKKVLSDITPVGSPKITSLVDYPSFNRTKECDSDDDLDGKSESLTSNTESTSEYSSIKWPPPDVQMVIDKMASYIIKNGADFEAMVRSRDDPRFSFLKTEHEYYPYYRCKIRLYNEVYGDIFKEGGE</sequence>
<gene>
    <name evidence="9" type="ORF">OTU49_016979</name>
</gene>
<dbReference type="SMART" id="SM00648">
    <property type="entry name" value="SWAP"/>
    <property type="match status" value="2"/>
</dbReference>
<feature type="compositionally biased region" description="Basic and acidic residues" evidence="7">
    <location>
        <begin position="207"/>
        <end position="218"/>
    </location>
</feature>
<evidence type="ECO:0000256" key="6">
    <source>
        <dbReference type="ARBA" id="ARBA00023187"/>
    </source>
</evidence>
<dbReference type="InterPro" id="IPR000061">
    <property type="entry name" value="Surp"/>
</dbReference>
<feature type="non-terminal residue" evidence="9">
    <location>
        <position position="435"/>
    </location>
</feature>
<dbReference type="InterPro" id="IPR035967">
    <property type="entry name" value="SWAP/Surp_sf"/>
</dbReference>
<keyword evidence="4" id="KW-0805">Transcription regulation</keyword>
<dbReference type="Proteomes" id="UP001445076">
    <property type="component" value="Unassembled WGS sequence"/>
</dbReference>
<proteinExistence type="predicted"/>
<protein>
    <recommendedName>
        <fullName evidence="8">SURP motif domain-containing protein</fullName>
    </recommendedName>
</protein>
<dbReference type="PROSITE" id="PS50128">
    <property type="entry name" value="SURP"/>
    <property type="match status" value="2"/>
</dbReference>
<evidence type="ECO:0000256" key="7">
    <source>
        <dbReference type="SAM" id="MobiDB-lite"/>
    </source>
</evidence>
<dbReference type="SMART" id="SM01141">
    <property type="entry name" value="DRY_EERY"/>
    <property type="match status" value="1"/>
</dbReference>
<feature type="region of interest" description="Disordered" evidence="7">
    <location>
        <begin position="338"/>
        <end position="364"/>
    </location>
</feature>
<evidence type="ECO:0000256" key="1">
    <source>
        <dbReference type="ARBA" id="ARBA00022664"/>
    </source>
</evidence>
<evidence type="ECO:0000313" key="9">
    <source>
        <dbReference type="EMBL" id="KAK8747077.1"/>
    </source>
</evidence>
<evidence type="ECO:0000256" key="4">
    <source>
        <dbReference type="ARBA" id="ARBA00023015"/>
    </source>
</evidence>
<evidence type="ECO:0000256" key="5">
    <source>
        <dbReference type="ARBA" id="ARBA00023163"/>
    </source>
</evidence>
<dbReference type="SUPFAM" id="SSF109905">
    <property type="entry name" value="Surp module (SWAP domain)"/>
    <property type="match status" value="2"/>
</dbReference>
<dbReference type="AlphaFoldDB" id="A0AAW0XRR9"/>
<evidence type="ECO:0000256" key="3">
    <source>
        <dbReference type="ARBA" id="ARBA00022884"/>
    </source>
</evidence>
<organism evidence="9 10">
    <name type="scientific">Cherax quadricarinatus</name>
    <name type="common">Australian red claw crayfish</name>
    <dbReference type="NCBI Taxonomy" id="27406"/>
    <lineage>
        <taxon>Eukaryota</taxon>
        <taxon>Metazoa</taxon>
        <taxon>Ecdysozoa</taxon>
        <taxon>Arthropoda</taxon>
        <taxon>Crustacea</taxon>
        <taxon>Multicrustacea</taxon>
        <taxon>Malacostraca</taxon>
        <taxon>Eumalacostraca</taxon>
        <taxon>Eucarida</taxon>
        <taxon>Decapoda</taxon>
        <taxon>Pleocyemata</taxon>
        <taxon>Astacidea</taxon>
        <taxon>Parastacoidea</taxon>
        <taxon>Parastacidae</taxon>
        <taxon>Cherax</taxon>
    </lineage>
</organism>
<feature type="region of interest" description="Disordered" evidence="7">
    <location>
        <begin position="207"/>
        <end position="233"/>
    </location>
</feature>
<dbReference type="Pfam" id="PF09750">
    <property type="entry name" value="DRY_EERY"/>
    <property type="match status" value="1"/>
</dbReference>
<keyword evidence="1" id="KW-0507">mRNA processing</keyword>
<dbReference type="Gene3D" id="1.10.10.790">
    <property type="entry name" value="Surp module"/>
    <property type="match status" value="2"/>
</dbReference>
<dbReference type="InterPro" id="IPR040397">
    <property type="entry name" value="SWAP"/>
</dbReference>
<name>A0AAW0XRR9_CHEQU</name>
<evidence type="ECO:0000256" key="2">
    <source>
        <dbReference type="ARBA" id="ARBA00022737"/>
    </source>
</evidence>
<dbReference type="InterPro" id="IPR019147">
    <property type="entry name" value="SWAP_N_domain"/>
</dbReference>
<feature type="region of interest" description="Disordered" evidence="7">
    <location>
        <begin position="1"/>
        <end position="31"/>
    </location>
</feature>
<dbReference type="GO" id="GO:0000395">
    <property type="term" value="P:mRNA 5'-splice site recognition"/>
    <property type="evidence" value="ECO:0007669"/>
    <property type="project" value="TreeGrafter"/>
</dbReference>
<keyword evidence="5" id="KW-0804">Transcription</keyword>